<accession>A0ABQ3ZWM6</accession>
<dbReference type="RefSeq" id="WP_203840034.1">
    <property type="nucleotide sequence ID" value="NZ_BAAATV010000014.1"/>
</dbReference>
<evidence type="ECO:0000313" key="3">
    <source>
        <dbReference type="Proteomes" id="UP000603200"/>
    </source>
</evidence>
<dbReference type="Pfam" id="PF09557">
    <property type="entry name" value="DUF2382"/>
    <property type="match status" value="1"/>
</dbReference>
<name>A0ABQ3ZWM6_9ACTN</name>
<comment type="caution">
    <text evidence="2">The sequence shown here is derived from an EMBL/GenBank/DDBJ whole genome shotgun (WGS) entry which is preliminary data.</text>
</comment>
<evidence type="ECO:0000313" key="2">
    <source>
        <dbReference type="EMBL" id="GIE22961.1"/>
    </source>
</evidence>
<dbReference type="PANTHER" id="PTHR38463">
    <property type="entry name" value="STRESS RESPONSE PROTEIN YSNF"/>
    <property type="match status" value="1"/>
</dbReference>
<dbReference type="PANTHER" id="PTHR38463:SF1">
    <property type="entry name" value="STRESS RESPONSE PROTEIN YSNF"/>
    <property type="match status" value="1"/>
</dbReference>
<proteinExistence type="predicted"/>
<feature type="domain" description="DUF2382" evidence="1">
    <location>
        <begin position="13"/>
        <end position="134"/>
    </location>
</feature>
<reference evidence="2 3" key="1">
    <citation type="submission" date="2021-01" db="EMBL/GenBank/DDBJ databases">
        <title>Whole genome shotgun sequence of Actinoplanes humidus NBRC 14915.</title>
        <authorList>
            <person name="Komaki H."/>
            <person name="Tamura T."/>
        </authorList>
    </citation>
    <scope>NUCLEOTIDE SEQUENCE [LARGE SCALE GENOMIC DNA]</scope>
    <source>
        <strain evidence="2 3">NBRC 14915</strain>
    </source>
</reference>
<protein>
    <recommendedName>
        <fullName evidence="1">DUF2382 domain-containing protein</fullName>
    </recommendedName>
</protein>
<sequence>MDSNLSPDTGEAMTRSEERLVAGTEVYETGRARLRKYVITEDVQITVQVRREELRLEQETIPTAARGLVHDPDVFGADEVYGSPDGGTVFEIVLHEERPVITTEIVPVQRVRLTKVVHTDEHVVTGQVRKERIEADELTAG</sequence>
<keyword evidence="3" id="KW-1185">Reference proteome</keyword>
<dbReference type="InterPro" id="IPR052967">
    <property type="entry name" value="Stress_Response_Assoc"/>
</dbReference>
<evidence type="ECO:0000259" key="1">
    <source>
        <dbReference type="Pfam" id="PF09557"/>
    </source>
</evidence>
<dbReference type="Proteomes" id="UP000603200">
    <property type="component" value="Unassembled WGS sequence"/>
</dbReference>
<organism evidence="2 3">
    <name type="scientific">Winogradskya humida</name>
    <dbReference type="NCBI Taxonomy" id="113566"/>
    <lineage>
        <taxon>Bacteria</taxon>
        <taxon>Bacillati</taxon>
        <taxon>Actinomycetota</taxon>
        <taxon>Actinomycetes</taxon>
        <taxon>Micromonosporales</taxon>
        <taxon>Micromonosporaceae</taxon>
        <taxon>Winogradskya</taxon>
    </lineage>
</organism>
<dbReference type="InterPro" id="IPR019060">
    <property type="entry name" value="DUF2382"/>
</dbReference>
<gene>
    <name evidence="2" type="ORF">Ahu01nite_060630</name>
</gene>
<dbReference type="EMBL" id="BOMN01000087">
    <property type="protein sequence ID" value="GIE22961.1"/>
    <property type="molecule type" value="Genomic_DNA"/>
</dbReference>